<dbReference type="Gene3D" id="3.30.70.1230">
    <property type="entry name" value="Nucleotide cyclase"/>
    <property type="match status" value="1"/>
</dbReference>
<feature type="domain" description="Guanylate cyclase" evidence="2">
    <location>
        <begin position="283"/>
        <end position="499"/>
    </location>
</feature>
<proteinExistence type="predicted"/>
<evidence type="ECO:0000259" key="2">
    <source>
        <dbReference type="SMART" id="SM00044"/>
    </source>
</evidence>
<reference evidence="3" key="1">
    <citation type="submission" date="2021-12" db="EMBL/GenBank/DDBJ databases">
        <title>Prjna785345.</title>
        <authorList>
            <person name="Rujirawat T."/>
            <person name="Krajaejun T."/>
        </authorList>
    </citation>
    <scope>NUCLEOTIDE SEQUENCE</scope>
    <source>
        <strain evidence="3">Pi057C3</strain>
    </source>
</reference>
<accession>A0AAD5QBQ0</accession>
<dbReference type="PANTHER" id="PTHR43081">
    <property type="entry name" value="ADENYLATE CYCLASE, TERMINAL-DIFFERENTIATION SPECIFIC-RELATED"/>
    <property type="match status" value="1"/>
</dbReference>
<dbReference type="AlphaFoldDB" id="A0AAD5QBQ0"/>
<dbReference type="GO" id="GO:0009190">
    <property type="term" value="P:cyclic nucleotide biosynthetic process"/>
    <property type="evidence" value="ECO:0007669"/>
    <property type="project" value="InterPro"/>
</dbReference>
<dbReference type="Pfam" id="PF00211">
    <property type="entry name" value="Guanylate_cyc"/>
    <property type="match status" value="1"/>
</dbReference>
<dbReference type="InterPro" id="IPR001054">
    <property type="entry name" value="A/G_cyclase"/>
</dbReference>
<feature type="transmembrane region" description="Helical" evidence="1">
    <location>
        <begin position="234"/>
        <end position="254"/>
    </location>
</feature>
<keyword evidence="4" id="KW-1185">Reference proteome</keyword>
<gene>
    <name evidence="3" type="ORF">P43SY_009587</name>
</gene>
<evidence type="ECO:0000313" key="4">
    <source>
        <dbReference type="Proteomes" id="UP001209570"/>
    </source>
</evidence>
<keyword evidence="1" id="KW-1133">Transmembrane helix</keyword>
<sequence>MTAMALDDSEFDWTVSYVTILSIAMLMTFCTLLISFKHIKVDESAVQYILYALCRSYFIYSASRWLFYIAVLCNWNGLRDKLDDIENGRLVGVRVVYANETGNHLEAILFLSLLGDISLLTTTFWVITMAFEMTRLIAKNMDRGRERERRIIRNYVIRTYGTGVLFASAMVFSAWLSPGQKSKVQRIAFGFQLVCIWVSFLYPLYCTLKISFQKRTHVVIHPESLVLHQRIKRLVIVYCVLVFPACVIELLVQWMDDVPIVWIGLSQGLYYLSGAGTAFVIGASVTCVYQTLQPIMPMSVYEHLIENGFFPEERRYDPATLAVEPPLSRPIFVCTDIEGSTALWAKDPGAMSEAQSLHDDLLRRELIRYRGYEITTCGDAFQLAFHTVSDAIGWCVSIQEKLLKVQWPENILKADNTARVYDLWGRLVFNGLRVRMAIHAGDDKLVCSKHPTTGKMTYLGVSEIVAREMGDMGRGGEIVISDPALQIYQKEERDARLKGEEELIAAPHKYPVMVAVTAGNEIAITKMKCTTASLASAAIVAASLLAAPAKARPMHAGIDYSRYLEEKDSIAEELSAWMDKYKDAADKNGWIPPTESRSAEEVAEDRQQRFFMSKQLVTSLKAANPDAEFSTDSPFTLMTTEEFSKYVQNSVT</sequence>
<dbReference type="SUPFAM" id="SSF55073">
    <property type="entry name" value="Nucleotide cyclase"/>
    <property type="match status" value="1"/>
</dbReference>
<feature type="transmembrane region" description="Helical" evidence="1">
    <location>
        <begin position="187"/>
        <end position="205"/>
    </location>
</feature>
<feature type="transmembrane region" description="Helical" evidence="1">
    <location>
        <begin position="155"/>
        <end position="175"/>
    </location>
</feature>
<dbReference type="InterPro" id="IPR050697">
    <property type="entry name" value="Adenylyl/Guanylyl_Cyclase_3/4"/>
</dbReference>
<protein>
    <recommendedName>
        <fullName evidence="2">Guanylate cyclase domain-containing protein</fullName>
    </recommendedName>
</protein>
<name>A0AAD5QBQ0_PYTIN</name>
<organism evidence="3 4">
    <name type="scientific">Pythium insidiosum</name>
    <name type="common">Pythiosis disease agent</name>
    <dbReference type="NCBI Taxonomy" id="114742"/>
    <lineage>
        <taxon>Eukaryota</taxon>
        <taxon>Sar</taxon>
        <taxon>Stramenopiles</taxon>
        <taxon>Oomycota</taxon>
        <taxon>Peronosporomycetes</taxon>
        <taxon>Pythiales</taxon>
        <taxon>Pythiaceae</taxon>
        <taxon>Pythium</taxon>
    </lineage>
</organism>
<feature type="transmembrane region" description="Helical" evidence="1">
    <location>
        <begin position="107"/>
        <end position="134"/>
    </location>
</feature>
<dbReference type="EMBL" id="JAKCXM010000090">
    <property type="protein sequence ID" value="KAJ0403046.1"/>
    <property type="molecule type" value="Genomic_DNA"/>
</dbReference>
<keyword evidence="1" id="KW-0812">Transmembrane</keyword>
<dbReference type="Proteomes" id="UP001209570">
    <property type="component" value="Unassembled WGS sequence"/>
</dbReference>
<evidence type="ECO:0000313" key="3">
    <source>
        <dbReference type="EMBL" id="KAJ0403046.1"/>
    </source>
</evidence>
<keyword evidence="1" id="KW-0472">Membrane</keyword>
<comment type="caution">
    <text evidence="3">The sequence shown here is derived from an EMBL/GenBank/DDBJ whole genome shotgun (WGS) entry which is preliminary data.</text>
</comment>
<evidence type="ECO:0000256" key="1">
    <source>
        <dbReference type="SAM" id="Phobius"/>
    </source>
</evidence>
<dbReference type="GO" id="GO:0035556">
    <property type="term" value="P:intracellular signal transduction"/>
    <property type="evidence" value="ECO:0007669"/>
    <property type="project" value="InterPro"/>
</dbReference>
<dbReference type="InterPro" id="IPR029787">
    <property type="entry name" value="Nucleotide_cyclase"/>
</dbReference>
<dbReference type="SMART" id="SM00044">
    <property type="entry name" value="CYCc"/>
    <property type="match status" value="1"/>
</dbReference>
<feature type="transmembrane region" description="Helical" evidence="1">
    <location>
        <begin position="269"/>
        <end position="289"/>
    </location>
</feature>
<dbReference type="PANTHER" id="PTHR43081:SF1">
    <property type="entry name" value="ADENYLATE CYCLASE, TERMINAL-DIFFERENTIATION SPECIFIC"/>
    <property type="match status" value="1"/>
</dbReference>
<feature type="transmembrane region" description="Helical" evidence="1">
    <location>
        <begin position="48"/>
        <end position="71"/>
    </location>
</feature>
<feature type="transmembrane region" description="Helical" evidence="1">
    <location>
        <begin position="15"/>
        <end position="36"/>
    </location>
</feature>